<dbReference type="EMBL" id="LS398110">
    <property type="protein sequence ID" value="SPP92738.1"/>
    <property type="molecule type" value="Genomic_DNA"/>
</dbReference>
<proteinExistence type="predicted"/>
<feature type="compositionally biased region" description="Basic residues" evidence="1">
    <location>
        <begin position="1"/>
        <end position="10"/>
    </location>
</feature>
<name>A0A2U3PUE8_9BRAD</name>
<gene>
    <name evidence="2" type="ORF">BRAD3257_1615</name>
</gene>
<reference evidence="2 3" key="1">
    <citation type="submission" date="2018-03" db="EMBL/GenBank/DDBJ databases">
        <authorList>
            <person name="Gully D."/>
        </authorList>
    </citation>
    <scope>NUCLEOTIDE SEQUENCE [LARGE SCALE GENOMIC DNA]</scope>
    <source>
        <strain evidence="2">ORS3257</strain>
    </source>
</reference>
<evidence type="ECO:0000313" key="2">
    <source>
        <dbReference type="EMBL" id="SPP92738.1"/>
    </source>
</evidence>
<sequence length="57" mass="6620">MLSACARRHRTECPKDDVQPDTGGNERKKYLRRLIHRFYPDPSQAAPTSRTVDMAFE</sequence>
<dbReference type="KEGG" id="bvz:BRAD3257_1615"/>
<organism evidence="2 3">
    <name type="scientific">Bradyrhizobium vignae</name>
    <dbReference type="NCBI Taxonomy" id="1549949"/>
    <lineage>
        <taxon>Bacteria</taxon>
        <taxon>Pseudomonadati</taxon>
        <taxon>Pseudomonadota</taxon>
        <taxon>Alphaproteobacteria</taxon>
        <taxon>Hyphomicrobiales</taxon>
        <taxon>Nitrobacteraceae</taxon>
        <taxon>Bradyrhizobium</taxon>
    </lineage>
</organism>
<evidence type="ECO:0000313" key="3">
    <source>
        <dbReference type="Proteomes" id="UP000246085"/>
    </source>
</evidence>
<feature type="compositionally biased region" description="Basic and acidic residues" evidence="1">
    <location>
        <begin position="11"/>
        <end position="26"/>
    </location>
</feature>
<protein>
    <submittedName>
        <fullName evidence="2">Uncharacterized protein</fullName>
    </submittedName>
</protein>
<evidence type="ECO:0000256" key="1">
    <source>
        <dbReference type="SAM" id="MobiDB-lite"/>
    </source>
</evidence>
<accession>A0A2U3PUE8</accession>
<feature type="region of interest" description="Disordered" evidence="1">
    <location>
        <begin position="1"/>
        <end position="26"/>
    </location>
</feature>
<dbReference type="AlphaFoldDB" id="A0A2U3PUE8"/>
<dbReference type="Proteomes" id="UP000246085">
    <property type="component" value="Chromosome BRAD3257"/>
</dbReference>